<comment type="subcellular location">
    <subcellularLocation>
        <location evidence="1">Cytoplasm</location>
        <location evidence="1">Cytoskeleton</location>
        <location evidence="1">Spindle</location>
    </subcellularLocation>
</comment>
<dbReference type="SUPFAM" id="SSF90257">
    <property type="entry name" value="Myosin rod fragments"/>
    <property type="match status" value="1"/>
</dbReference>
<evidence type="ECO:0000313" key="8">
    <source>
        <dbReference type="Proteomes" id="UP001164746"/>
    </source>
</evidence>
<name>A0ABY7DRE7_MYAAR</name>
<evidence type="ECO:0000256" key="2">
    <source>
        <dbReference type="ARBA" id="ARBA00022490"/>
    </source>
</evidence>
<evidence type="ECO:0000259" key="6">
    <source>
        <dbReference type="Pfam" id="PF15908"/>
    </source>
</evidence>
<organism evidence="7 8">
    <name type="scientific">Mya arenaria</name>
    <name type="common">Soft-shell clam</name>
    <dbReference type="NCBI Taxonomy" id="6604"/>
    <lineage>
        <taxon>Eukaryota</taxon>
        <taxon>Metazoa</taxon>
        <taxon>Spiralia</taxon>
        <taxon>Lophotrochozoa</taxon>
        <taxon>Mollusca</taxon>
        <taxon>Bivalvia</taxon>
        <taxon>Autobranchia</taxon>
        <taxon>Heteroconchia</taxon>
        <taxon>Euheterodonta</taxon>
        <taxon>Imparidentia</taxon>
        <taxon>Neoheterodontei</taxon>
        <taxon>Myida</taxon>
        <taxon>Myoidea</taxon>
        <taxon>Myidae</taxon>
        <taxon>Mya</taxon>
    </lineage>
</organism>
<keyword evidence="8" id="KW-1185">Reference proteome</keyword>
<feature type="domain" description="Hyaluronan-mediated motility receptor C-terminal" evidence="6">
    <location>
        <begin position="877"/>
        <end position="960"/>
    </location>
</feature>
<feature type="coiled-coil region" evidence="4">
    <location>
        <begin position="730"/>
        <end position="785"/>
    </location>
</feature>
<proteinExistence type="predicted"/>
<feature type="coiled-coil region" evidence="4">
    <location>
        <begin position="252"/>
        <end position="335"/>
    </location>
</feature>
<dbReference type="Pfam" id="PF15905">
    <property type="entry name" value="HMMR_N"/>
    <property type="match status" value="1"/>
</dbReference>
<feature type="region of interest" description="Disordered" evidence="5">
    <location>
        <begin position="1"/>
        <end position="34"/>
    </location>
</feature>
<dbReference type="PANTHER" id="PTHR18956">
    <property type="entry name" value="HYALURONAN MEDIATED MOTILITY RECEPTOR"/>
    <property type="match status" value="1"/>
</dbReference>
<keyword evidence="4" id="KW-0175">Coiled coil</keyword>
<dbReference type="Pfam" id="PF15908">
    <property type="entry name" value="HMMR_C"/>
    <property type="match status" value="1"/>
</dbReference>
<evidence type="ECO:0000313" key="7">
    <source>
        <dbReference type="EMBL" id="WAQ99678.1"/>
    </source>
</evidence>
<feature type="region of interest" description="Disordered" evidence="5">
    <location>
        <begin position="170"/>
        <end position="192"/>
    </location>
</feature>
<gene>
    <name evidence="7" type="ORF">MAR_024051</name>
</gene>
<reference evidence="7" key="1">
    <citation type="submission" date="2022-11" db="EMBL/GenBank/DDBJ databases">
        <title>Centuries of genome instability and evolution in soft-shell clam transmissible cancer (bioRxiv).</title>
        <authorList>
            <person name="Hart S.F.M."/>
            <person name="Yonemitsu M.A."/>
            <person name="Giersch R.M."/>
            <person name="Beal B.F."/>
            <person name="Arriagada G."/>
            <person name="Davis B.W."/>
            <person name="Ostrander E.A."/>
            <person name="Goff S.P."/>
            <person name="Metzger M.J."/>
        </authorList>
    </citation>
    <scope>NUCLEOTIDE SEQUENCE</scope>
    <source>
        <strain evidence="7">MELC-2E11</strain>
        <tissue evidence="7">Siphon/mantle</tissue>
    </source>
</reference>
<keyword evidence="3" id="KW-0206">Cytoskeleton</keyword>
<evidence type="ECO:0000256" key="1">
    <source>
        <dbReference type="ARBA" id="ARBA00004186"/>
    </source>
</evidence>
<dbReference type="Gene3D" id="1.10.287.1490">
    <property type="match status" value="2"/>
</dbReference>
<dbReference type="EMBL" id="CP111014">
    <property type="protein sequence ID" value="WAQ99678.1"/>
    <property type="molecule type" value="Genomic_DNA"/>
</dbReference>
<sequence>MSFPKASIKRFNDNQAEQTFNPNKKPLTTVDQSQVKELEKEIRKLVKERTDREKLLSQKEEELRKLDGRLHNATLERSSLQARIAGAEKELKEAKKSNDLLKNRVSTSENVGRKYEEVQAEVTTLRAAVREKDGEITRLREQLEATLATLVGEVAWLDSSLGGLEGMLSKDGKGEDMSQMKADGTVSSPTRTRKTADILKRLQNEKLTTDEKFKLVKKAYEVLHARMTSVFQRLESQTSELVGQYEGLVSTNSQLKAAVQDIQGQLHEALQARTELETHRKNLEENTTFLQTQIESLSNDNNFMKDNIKSLTVNIEELQVDKSQLQLQFDDLQQVHETAVKENCEKLRFLEDREVLVSQSTSGLHERIVELQAENEDLAATLKETGELLSRTKEENARLEEMFEHAECKWQGEKKHLLIQVEELVIQKSMVESQLTDTEVKVKLLECDLVDQKAYTEEQIQNLLGQLDGEKAELVQLQNKLGDLVYEKSQLHTEIGHLEAQMKLVKCEVDETKCEADKVVDNLKERLEKLTLEKTKSDDKTTELKNQNETLQCTLEKFQSDFDDFSEKCSLEKNDAQSRVSDLISEVDGLREQRDQMSHDLEDIQLEKAEVDMEVAKLHKTSECGRLEAEIEGLQDQLKGKDEALTGVQADLADLQKSYDQKVCEIEELSQETDRLADQLQTQGEKYEDLESQYQQARADFLKRCDERDELSRKNEAKDASIQIMSTQELKEQDAELTAANQKVSNYKQQIVDYKEHLQTKSEEVDELQLRVEELDAEITMAAREAVDYCERIDILKRYNGYLYEKMICVTHTGYQIFDEIDNANSGEKEVVEVQKSALVEEYEKQLTELRDHVTGATNTHEIEQELARSTGQGQNKDVQAEIEKLGRNYAQLLGHQNQKQKIKHIVKIKDENGTLKKENFSLKEQVEKQKRHIRKLEEKTVPRRFAPEKAFQHGKENITGPAPTGKSPLREENEATDFREITADMKAVDDVNICIIVWSYLVIREMFKNYLKTCRYDTKCIEKDLKLLTHDDNYAISYQIDNSYMSMYVKLTSYCFVFMQLFYLFCNAKSDLAVFMYQGLVIYL</sequence>
<dbReference type="Proteomes" id="UP001164746">
    <property type="component" value="Chromosome 3"/>
</dbReference>
<feature type="compositionally biased region" description="Polar residues" evidence="5">
    <location>
        <begin position="13"/>
        <end position="22"/>
    </location>
</feature>
<feature type="coiled-coil region" evidence="4">
    <location>
        <begin position="35"/>
        <end position="111"/>
    </location>
</feature>
<protein>
    <submittedName>
        <fullName evidence="7">HMMR-like protein</fullName>
    </submittedName>
</protein>
<dbReference type="Gene3D" id="1.10.287.510">
    <property type="entry name" value="Helix hairpin bin"/>
    <property type="match status" value="1"/>
</dbReference>
<evidence type="ECO:0000256" key="4">
    <source>
        <dbReference type="SAM" id="Coils"/>
    </source>
</evidence>
<feature type="coiled-coil region" evidence="4">
    <location>
        <begin position="520"/>
        <end position="700"/>
    </location>
</feature>
<dbReference type="InterPro" id="IPR026203">
    <property type="entry name" value="IHABP"/>
</dbReference>
<evidence type="ECO:0000256" key="5">
    <source>
        <dbReference type="SAM" id="MobiDB-lite"/>
    </source>
</evidence>
<feature type="coiled-coil region" evidence="4">
    <location>
        <begin position="368"/>
        <end position="409"/>
    </location>
</feature>
<evidence type="ECO:0000256" key="3">
    <source>
        <dbReference type="ARBA" id="ARBA00023212"/>
    </source>
</evidence>
<dbReference type="InterPro" id="IPR031794">
    <property type="entry name" value="HMMR_C"/>
</dbReference>
<keyword evidence="2" id="KW-0963">Cytoplasm</keyword>
<dbReference type="PANTHER" id="PTHR18956:SF6">
    <property type="entry name" value="HYALURONAN MEDIATED MOTILITY RECEPTOR"/>
    <property type="match status" value="1"/>
</dbReference>
<accession>A0ABY7DRE7</accession>